<dbReference type="Proteomes" id="UP000315115">
    <property type="component" value="Chromosome 2"/>
</dbReference>
<name>A0A510IIQ0_9VIBR</name>
<dbReference type="RefSeq" id="WP_138956116.1">
    <property type="nucleotide sequence ID" value="NZ_AP019799.1"/>
</dbReference>
<dbReference type="Pfam" id="PF11225">
    <property type="entry name" value="DUF3024"/>
    <property type="match status" value="1"/>
</dbReference>
<sequence>MSVSRLAMSRLNKAIQTFCSKRNASLPVELGKSLYEPIDNGVELYHAHYLLDSQHSEYTSSIARILFHEDTQTWLFFVPSEGEKEGCEWVPYSSLPRCKELEDLIAELESDPQACFWQ</sequence>
<organism evidence="1 2">
    <name type="scientific">Vibrio rotiferianus</name>
    <dbReference type="NCBI Taxonomy" id="190895"/>
    <lineage>
        <taxon>Bacteria</taxon>
        <taxon>Pseudomonadati</taxon>
        <taxon>Pseudomonadota</taxon>
        <taxon>Gammaproteobacteria</taxon>
        <taxon>Vibrionales</taxon>
        <taxon>Vibrionaceae</taxon>
        <taxon>Vibrio</taxon>
    </lineage>
</organism>
<gene>
    <name evidence="1" type="ORF">VroAM7_47530</name>
</gene>
<evidence type="ECO:0000313" key="1">
    <source>
        <dbReference type="EMBL" id="BBL92100.1"/>
    </source>
</evidence>
<dbReference type="EMBL" id="AP019799">
    <property type="protein sequence ID" value="BBL92100.1"/>
    <property type="molecule type" value="Genomic_DNA"/>
</dbReference>
<evidence type="ECO:0008006" key="3">
    <source>
        <dbReference type="Google" id="ProtNLM"/>
    </source>
</evidence>
<evidence type="ECO:0000313" key="2">
    <source>
        <dbReference type="Proteomes" id="UP000315115"/>
    </source>
</evidence>
<proteinExistence type="predicted"/>
<protein>
    <recommendedName>
        <fullName evidence="3">DUF3024 domain-containing protein</fullName>
    </recommendedName>
</protein>
<dbReference type="InterPro" id="IPR021388">
    <property type="entry name" value="DUF3024"/>
</dbReference>
<reference evidence="2" key="1">
    <citation type="submission" date="2019-07" db="EMBL/GenBank/DDBJ databases">
        <title>Complete Genome Sequences of Vibrion rotiferianus strain AM7.</title>
        <authorList>
            <person name="Miyazaki K."/>
            <person name="Wiseschart A."/>
            <person name="Pootanakit K."/>
            <person name="Ishimori K."/>
            <person name="Kitahara K."/>
        </authorList>
    </citation>
    <scope>NUCLEOTIDE SEQUENCE [LARGE SCALE GENOMIC DNA]</scope>
    <source>
        <strain evidence="2">AM7</strain>
    </source>
</reference>
<accession>A0A510IIQ0</accession>
<dbReference type="AlphaFoldDB" id="A0A510IIQ0"/>